<name>A0A6J8AJ68_MYTCO</name>
<dbReference type="InterPro" id="IPR045851">
    <property type="entry name" value="AMP-bd_C_sf"/>
</dbReference>
<evidence type="ECO:0000256" key="5">
    <source>
        <dbReference type="ARBA" id="ARBA00047935"/>
    </source>
</evidence>
<gene>
    <name evidence="9" type="ORF">MCOR_8158</name>
</gene>
<dbReference type="SUPFAM" id="SSF56801">
    <property type="entry name" value="Acetyl-CoA synthetase-like"/>
    <property type="match status" value="1"/>
</dbReference>
<keyword evidence="10" id="KW-1185">Reference proteome</keyword>
<dbReference type="PANTHER" id="PTHR43347">
    <property type="entry name" value="ACYL-COA SYNTHETASE"/>
    <property type="match status" value="1"/>
</dbReference>
<evidence type="ECO:0000256" key="1">
    <source>
        <dbReference type="ARBA" id="ARBA00006432"/>
    </source>
</evidence>
<accession>A0A6J8AJ68</accession>
<feature type="domain" description="AMP-dependent synthetase/ligase" evidence="6">
    <location>
        <begin position="106"/>
        <end position="483"/>
    </location>
</feature>
<evidence type="ECO:0000256" key="3">
    <source>
        <dbReference type="ARBA" id="ARBA00040004"/>
    </source>
</evidence>
<dbReference type="Gene3D" id="3.40.50.12780">
    <property type="entry name" value="N-terminal domain of ligase-like"/>
    <property type="match status" value="1"/>
</dbReference>
<evidence type="ECO:0000259" key="8">
    <source>
        <dbReference type="Pfam" id="PF16177"/>
    </source>
</evidence>
<dbReference type="GO" id="GO:0005759">
    <property type="term" value="C:mitochondrial matrix"/>
    <property type="evidence" value="ECO:0007669"/>
    <property type="project" value="TreeGrafter"/>
</dbReference>
<dbReference type="InterPro" id="IPR020845">
    <property type="entry name" value="AMP-binding_CS"/>
</dbReference>
<comment type="catalytic activity">
    <reaction evidence="5">
        <text>butanoate + ATP + CoA = butanoyl-CoA + AMP + diphosphate</text>
        <dbReference type="Rhea" id="RHEA:46172"/>
        <dbReference type="ChEBI" id="CHEBI:17968"/>
        <dbReference type="ChEBI" id="CHEBI:30616"/>
        <dbReference type="ChEBI" id="CHEBI:33019"/>
        <dbReference type="ChEBI" id="CHEBI:57287"/>
        <dbReference type="ChEBI" id="CHEBI:57371"/>
        <dbReference type="ChEBI" id="CHEBI:456215"/>
    </reaction>
    <physiologicalReaction direction="left-to-right" evidence="5">
        <dbReference type="Rhea" id="RHEA:46173"/>
    </physiologicalReaction>
</comment>
<dbReference type="GO" id="GO:0050218">
    <property type="term" value="F:propionate-CoA ligase activity"/>
    <property type="evidence" value="ECO:0007669"/>
    <property type="project" value="TreeGrafter"/>
</dbReference>
<dbReference type="GO" id="GO:0003987">
    <property type="term" value="F:acetate-CoA ligase activity"/>
    <property type="evidence" value="ECO:0007669"/>
    <property type="project" value="UniProtKB-EC"/>
</dbReference>
<evidence type="ECO:0000313" key="9">
    <source>
        <dbReference type="EMBL" id="CAC5368679.1"/>
    </source>
</evidence>
<feature type="domain" description="AMP-binding enzyme C-terminal" evidence="7">
    <location>
        <begin position="545"/>
        <end position="623"/>
    </location>
</feature>
<proteinExistence type="inferred from homology"/>
<sequence length="675" mass="74980">MNFSKHIFPSIKQLSRSSNYRIGYRLHKVPCTCSLHHRFFASKAYDDNFSRSINSPEDFWAEQAEQIVWHKKWDKVLDNSNPPFSRWFVGGELNTCYNAVDRHVEAGNGEQVAIIYDSPITKQVQHITYKELLEEVSKFACVLRKYGVEKGDRVLIYMPMIPQAVISMLASARIGAIHSLVFGGFAAKELGSRIDHAKPKVVVSASCGVEPGKSVPYKPMLDGALSMIDFKPNKCIIYNRPGFQIAALNHKMDVDWQLEMLEASPVDCVPVLATDPIYILYTSGTTGLPKAVVRPSGGHAVVLKWSMWNIYGLKPKDVWWAASDLGWVVGHSYIAYAPLLQWGKPVGTPDPGVYFRILREHDVKAMFVAPTALRAVRREDPEADFAKKYKPLHEFQALFVAGEHCDKETMEWSRNALDGKPVLDNWWQTETGWAITSTCAGMGMNLKPPTGTAGKAVPGWDVKVLRKDLTPAEPGELGQIAVKLPLPPGAFSTLWESEERFKDTYFGYYDTMDAGFMDEEGYVSVMARTDDVINVAGHRLSTGQLEEAMLESEYLAEAAVVGIPDELKGEVPLGLCVLKHGITVDNEKIFDNVRGQVRKNIGPVASFNLMVVVPKLPKTRSGKIARNTIAAMAAGKEYKVPPSIEDPTVFSAIQTALKGIGLIKNTDYVELPEVL</sequence>
<dbReference type="EC" id="6.2.1.1" evidence="2"/>
<dbReference type="AlphaFoldDB" id="A0A6J8AJ68"/>
<dbReference type="InterPro" id="IPR042099">
    <property type="entry name" value="ANL_N_sf"/>
</dbReference>
<evidence type="ECO:0000313" key="10">
    <source>
        <dbReference type="Proteomes" id="UP000507470"/>
    </source>
</evidence>
<keyword evidence="9" id="KW-0436">Ligase</keyword>
<dbReference type="PROSITE" id="PS00455">
    <property type="entry name" value="AMP_BINDING"/>
    <property type="match status" value="1"/>
</dbReference>
<dbReference type="EMBL" id="CACVKT020001498">
    <property type="protein sequence ID" value="CAC5368679.1"/>
    <property type="molecule type" value="Genomic_DNA"/>
</dbReference>
<dbReference type="InterPro" id="IPR032387">
    <property type="entry name" value="ACAS_N"/>
</dbReference>
<evidence type="ECO:0000259" key="6">
    <source>
        <dbReference type="Pfam" id="PF00501"/>
    </source>
</evidence>
<dbReference type="Proteomes" id="UP000507470">
    <property type="component" value="Unassembled WGS sequence"/>
</dbReference>
<dbReference type="Pfam" id="PF13193">
    <property type="entry name" value="AMP-binding_C"/>
    <property type="match status" value="1"/>
</dbReference>
<organism evidence="9 10">
    <name type="scientific">Mytilus coruscus</name>
    <name type="common">Sea mussel</name>
    <dbReference type="NCBI Taxonomy" id="42192"/>
    <lineage>
        <taxon>Eukaryota</taxon>
        <taxon>Metazoa</taxon>
        <taxon>Spiralia</taxon>
        <taxon>Lophotrochozoa</taxon>
        <taxon>Mollusca</taxon>
        <taxon>Bivalvia</taxon>
        <taxon>Autobranchia</taxon>
        <taxon>Pteriomorphia</taxon>
        <taxon>Mytilida</taxon>
        <taxon>Mytiloidea</taxon>
        <taxon>Mytilidae</taxon>
        <taxon>Mytilinae</taxon>
        <taxon>Mytilus</taxon>
    </lineage>
</organism>
<dbReference type="Gene3D" id="3.30.300.30">
    <property type="match status" value="1"/>
</dbReference>
<dbReference type="InterPro" id="IPR000873">
    <property type="entry name" value="AMP-dep_synth/lig_dom"/>
</dbReference>
<dbReference type="PANTHER" id="PTHR43347:SF3">
    <property type="entry name" value="ACYL-COA SYNTHETASE SHORT-CHAIN FAMILY MEMBER 3, MITOCHONDRIAL"/>
    <property type="match status" value="1"/>
</dbReference>
<dbReference type="InterPro" id="IPR025110">
    <property type="entry name" value="AMP-bd_C"/>
</dbReference>
<dbReference type="Pfam" id="PF16177">
    <property type="entry name" value="ACAS_N"/>
    <property type="match status" value="1"/>
</dbReference>
<dbReference type="OrthoDB" id="10253869at2759"/>
<evidence type="ECO:0000256" key="2">
    <source>
        <dbReference type="ARBA" id="ARBA00013275"/>
    </source>
</evidence>
<protein>
    <recommendedName>
        <fullName evidence="3">Acyl-CoA synthetase short-chain family member 3, mitochondrial</fullName>
        <ecNumber evidence="2">6.2.1.1</ecNumber>
    </recommendedName>
    <alternativeName>
        <fullName evidence="4">Acetate--CoA ligase 3</fullName>
    </alternativeName>
</protein>
<reference evidence="9 10" key="1">
    <citation type="submission" date="2020-06" db="EMBL/GenBank/DDBJ databases">
        <authorList>
            <person name="Li R."/>
            <person name="Bekaert M."/>
        </authorList>
    </citation>
    <scope>NUCLEOTIDE SEQUENCE [LARGE SCALE GENOMIC DNA]</scope>
    <source>
        <strain evidence="10">wild</strain>
    </source>
</reference>
<dbReference type="Pfam" id="PF00501">
    <property type="entry name" value="AMP-binding"/>
    <property type="match status" value="1"/>
</dbReference>
<comment type="similarity">
    <text evidence="1">Belongs to the ATP-dependent AMP-binding enzyme family.</text>
</comment>
<evidence type="ECO:0000259" key="7">
    <source>
        <dbReference type="Pfam" id="PF13193"/>
    </source>
</evidence>
<feature type="domain" description="Acetyl-coenzyme A synthetase N-terminal" evidence="8">
    <location>
        <begin position="45"/>
        <end position="99"/>
    </location>
</feature>
<evidence type="ECO:0000256" key="4">
    <source>
        <dbReference type="ARBA" id="ARBA00042755"/>
    </source>
</evidence>